<evidence type="ECO:0000256" key="1">
    <source>
        <dbReference type="SAM" id="Phobius"/>
    </source>
</evidence>
<gene>
    <name evidence="2" type="ORF">AA309_09035</name>
</gene>
<dbReference type="RefSeq" id="WP_047188659.1">
    <property type="nucleotide sequence ID" value="NZ_LCYG01000020.1"/>
</dbReference>
<name>A0A0H1RLE7_9HYPH</name>
<accession>A0A0H1RLE7</accession>
<keyword evidence="1" id="KW-0812">Transmembrane</keyword>
<proteinExistence type="predicted"/>
<dbReference type="EMBL" id="LCYG01000020">
    <property type="protein sequence ID" value="KLK93452.1"/>
    <property type="molecule type" value="Genomic_DNA"/>
</dbReference>
<comment type="caution">
    <text evidence="2">The sequence shown here is derived from an EMBL/GenBank/DDBJ whole genome shotgun (WGS) entry which is preliminary data.</text>
</comment>
<evidence type="ECO:0000313" key="2">
    <source>
        <dbReference type="EMBL" id="KLK93452.1"/>
    </source>
</evidence>
<sequence length="160" mass="16780">MTAALNPAAPHHLPAFITAPGETDVLMVIVAVFLVLAVLAVGLLFLRLHTLPERIAHRGHKLQFEIVAILGLLALFTHVHLFWVAGLLLALIDIPDFGNPLRRIAGSLEKIAGLKPGEGAGEAPDEIGAEVTPAEASGGGAVEVPKTIAPARISKEKIHA</sequence>
<dbReference type="Proteomes" id="UP000035489">
    <property type="component" value="Unassembled WGS sequence"/>
</dbReference>
<dbReference type="PATRIC" id="fig|1225564.3.peg.2428"/>
<dbReference type="AlphaFoldDB" id="A0A0H1RLE7"/>
<evidence type="ECO:0000313" key="3">
    <source>
        <dbReference type="Proteomes" id="UP000035489"/>
    </source>
</evidence>
<keyword evidence="3" id="KW-1185">Reference proteome</keyword>
<organism evidence="2 3">
    <name type="scientific">Microvirga vignae</name>
    <dbReference type="NCBI Taxonomy" id="1225564"/>
    <lineage>
        <taxon>Bacteria</taxon>
        <taxon>Pseudomonadati</taxon>
        <taxon>Pseudomonadota</taxon>
        <taxon>Alphaproteobacteria</taxon>
        <taxon>Hyphomicrobiales</taxon>
        <taxon>Methylobacteriaceae</taxon>
        <taxon>Microvirga</taxon>
    </lineage>
</organism>
<keyword evidence="1" id="KW-0472">Membrane</keyword>
<protein>
    <submittedName>
        <fullName evidence="2">Uncharacterized protein</fullName>
    </submittedName>
</protein>
<feature type="transmembrane region" description="Helical" evidence="1">
    <location>
        <begin position="25"/>
        <end position="46"/>
    </location>
</feature>
<reference evidence="2 3" key="1">
    <citation type="submission" date="2015-05" db="EMBL/GenBank/DDBJ databases">
        <title>Draft genome sequence of Microvirga vignae strain BR3299, a novel nitrogen fixing bacteria isolated from Brazil semi-aired region.</title>
        <authorList>
            <person name="Zilli J.E."/>
            <person name="Passos S.R."/>
            <person name="Leite J."/>
            <person name="Baldani J.I."/>
            <person name="Xavier G.R."/>
            <person name="Rumjaneck N.G."/>
            <person name="Simoes-Araujo J.L."/>
        </authorList>
    </citation>
    <scope>NUCLEOTIDE SEQUENCE [LARGE SCALE GENOMIC DNA]</scope>
    <source>
        <strain evidence="2 3">BR3299</strain>
    </source>
</reference>
<feature type="transmembrane region" description="Helical" evidence="1">
    <location>
        <begin position="67"/>
        <end position="92"/>
    </location>
</feature>
<dbReference type="STRING" id="1225564.AA309_09035"/>
<keyword evidence="1" id="KW-1133">Transmembrane helix</keyword>
<dbReference type="OrthoDB" id="6228405at2"/>